<feature type="repeat" description="PPR" evidence="2">
    <location>
        <begin position="273"/>
        <end position="307"/>
    </location>
</feature>
<dbReference type="OrthoDB" id="185373at2759"/>
<dbReference type="Pfam" id="PF01535">
    <property type="entry name" value="PPR"/>
    <property type="match status" value="5"/>
</dbReference>
<feature type="chain" id="PRO_5032459462" description="Chlororespiratory reduction 4" evidence="3">
    <location>
        <begin position="26"/>
        <end position="589"/>
    </location>
</feature>
<dbReference type="SMR" id="A0A843W1H9"/>
<keyword evidence="1" id="KW-0677">Repeat</keyword>
<dbReference type="Pfam" id="PF13041">
    <property type="entry name" value="PPR_2"/>
    <property type="match status" value="2"/>
</dbReference>
<sequence length="589" mass="65625">MARSLFSFTTQRSLLSLLLSSTSLSQVLQLHAQLITRALASDPFVASRLLLAISEIPVISSDATTYADLILSRCPRANTFIWNTVVRIHAAGLEPRRAVVVFRRMRQEGLDTDSYTYPFVLKACGLFLGWEEGGQIHGDVVKKGLDFDLFVTNGLISMCCRCGNLASARRLFDRFLEKDLVSWNAMIGGYASRGEMRQAQELFDEMPERDAFSWAIMIDGYGKKAMDVDSARRLFDCLPDRDLVCWNSMIDGYAGVGRMDDARELFEMMPTQNVISWSILIDGYVNHGDPKEALILFQQMLRQGIRADKVCAVGAISACAQLGALDLGRWVHFYLRKNKVLLDIVVQTALVDMYMKCGSLDHARMVFESMSDRNVISWNAMIVGLGTNGHGEKALELFFRMEREGAAMDDLTFLGVLSACTHAGLVDEGLSIFHRMKGDFGIEPSIEHYGCLVDLLGRAGRLAEAKNVLDTMPVEANPALWGSLLASCRVHRAVDMAAACVQHIAELGADDSGVYILMSNIYADKGMWEDVWRTRRLMGEKGMKKESGRSVIEVDGVVLEFVNGDRSHFLMEDMLRVTWCLSEMCTSLG</sequence>
<name>A0A843W1H9_COLES</name>
<evidence type="ECO:0000313" key="5">
    <source>
        <dbReference type="Proteomes" id="UP000652761"/>
    </source>
</evidence>
<dbReference type="SUPFAM" id="SSF48452">
    <property type="entry name" value="TPR-like"/>
    <property type="match status" value="1"/>
</dbReference>
<dbReference type="Proteomes" id="UP000652761">
    <property type="component" value="Unassembled WGS sequence"/>
</dbReference>
<dbReference type="FunFam" id="1.25.40.10:FF:000184">
    <property type="entry name" value="Pentatricopeptide repeat-containing protein, chloroplastic"/>
    <property type="match status" value="1"/>
</dbReference>
<feature type="repeat" description="PPR" evidence="2">
    <location>
        <begin position="179"/>
        <end position="213"/>
    </location>
</feature>
<dbReference type="InterPro" id="IPR046960">
    <property type="entry name" value="PPR_At4g14850-like_plant"/>
</dbReference>
<dbReference type="NCBIfam" id="TIGR00756">
    <property type="entry name" value="PPR"/>
    <property type="match status" value="7"/>
</dbReference>
<dbReference type="GO" id="GO:0003723">
    <property type="term" value="F:RNA binding"/>
    <property type="evidence" value="ECO:0007669"/>
    <property type="project" value="InterPro"/>
</dbReference>
<dbReference type="InterPro" id="IPR002885">
    <property type="entry name" value="PPR_rpt"/>
</dbReference>
<evidence type="ECO:0000313" key="4">
    <source>
        <dbReference type="EMBL" id="MQL97159.1"/>
    </source>
</evidence>
<feature type="repeat" description="PPR" evidence="2">
    <location>
        <begin position="242"/>
        <end position="272"/>
    </location>
</feature>
<dbReference type="AlphaFoldDB" id="A0A843W1H9"/>
<gene>
    <name evidence="4" type="ORF">Taro_029844</name>
</gene>
<evidence type="ECO:0000256" key="3">
    <source>
        <dbReference type="SAM" id="SignalP"/>
    </source>
</evidence>
<reference evidence="4" key="1">
    <citation type="submission" date="2017-07" db="EMBL/GenBank/DDBJ databases">
        <title>Taro Niue Genome Assembly and Annotation.</title>
        <authorList>
            <person name="Atibalentja N."/>
            <person name="Keating K."/>
            <person name="Fields C.J."/>
        </authorList>
    </citation>
    <scope>NUCLEOTIDE SEQUENCE</scope>
    <source>
        <strain evidence="4">Niue_2</strain>
        <tissue evidence="4">Leaf</tissue>
    </source>
</reference>
<dbReference type="Gene3D" id="1.25.40.10">
    <property type="entry name" value="Tetratricopeptide repeat domain"/>
    <property type="match status" value="5"/>
</dbReference>
<organism evidence="4 5">
    <name type="scientific">Colocasia esculenta</name>
    <name type="common">Wild taro</name>
    <name type="synonym">Arum esculentum</name>
    <dbReference type="NCBI Taxonomy" id="4460"/>
    <lineage>
        <taxon>Eukaryota</taxon>
        <taxon>Viridiplantae</taxon>
        <taxon>Streptophyta</taxon>
        <taxon>Embryophyta</taxon>
        <taxon>Tracheophyta</taxon>
        <taxon>Spermatophyta</taxon>
        <taxon>Magnoliopsida</taxon>
        <taxon>Liliopsida</taxon>
        <taxon>Araceae</taxon>
        <taxon>Aroideae</taxon>
        <taxon>Colocasieae</taxon>
        <taxon>Colocasia</taxon>
    </lineage>
</organism>
<keyword evidence="3" id="KW-0732">Signal</keyword>
<feature type="signal peptide" evidence="3">
    <location>
        <begin position="1"/>
        <end position="25"/>
    </location>
</feature>
<dbReference type="PROSITE" id="PS51375">
    <property type="entry name" value="PPR"/>
    <property type="match status" value="5"/>
</dbReference>
<dbReference type="EMBL" id="NMUH01002009">
    <property type="protein sequence ID" value="MQL97159.1"/>
    <property type="molecule type" value="Genomic_DNA"/>
</dbReference>
<dbReference type="PANTHER" id="PTHR47926:SF499">
    <property type="entry name" value="PENTATRICOPEPTIDE REPEAT-CONTAINING PROTEIN"/>
    <property type="match status" value="1"/>
</dbReference>
<evidence type="ECO:0008006" key="6">
    <source>
        <dbReference type="Google" id="ProtNLM"/>
    </source>
</evidence>
<comment type="caution">
    <text evidence="4">The sequence shown here is derived from an EMBL/GenBank/DDBJ whole genome shotgun (WGS) entry which is preliminary data.</text>
</comment>
<dbReference type="GO" id="GO:0009451">
    <property type="term" value="P:RNA modification"/>
    <property type="evidence" value="ECO:0007669"/>
    <property type="project" value="InterPro"/>
</dbReference>
<dbReference type="Pfam" id="PF20431">
    <property type="entry name" value="E_motif"/>
    <property type="match status" value="1"/>
</dbReference>
<dbReference type="FunFam" id="1.25.40.10:FF:000344">
    <property type="entry name" value="Pentatricopeptide repeat-containing protein"/>
    <property type="match status" value="1"/>
</dbReference>
<feature type="repeat" description="PPR" evidence="2">
    <location>
        <begin position="374"/>
        <end position="408"/>
    </location>
</feature>
<evidence type="ECO:0000256" key="1">
    <source>
        <dbReference type="ARBA" id="ARBA00022737"/>
    </source>
</evidence>
<feature type="repeat" description="PPR" evidence="2">
    <location>
        <begin position="148"/>
        <end position="178"/>
    </location>
</feature>
<dbReference type="InterPro" id="IPR046848">
    <property type="entry name" value="E_motif"/>
</dbReference>
<dbReference type="PANTHER" id="PTHR47926">
    <property type="entry name" value="PENTATRICOPEPTIDE REPEAT-CONTAINING PROTEIN"/>
    <property type="match status" value="1"/>
</dbReference>
<keyword evidence="5" id="KW-1185">Reference proteome</keyword>
<evidence type="ECO:0000256" key="2">
    <source>
        <dbReference type="PROSITE-ProRule" id="PRU00708"/>
    </source>
</evidence>
<protein>
    <recommendedName>
        <fullName evidence="6">Chlororespiratory reduction 4</fullName>
    </recommendedName>
</protein>
<dbReference type="InterPro" id="IPR011990">
    <property type="entry name" value="TPR-like_helical_dom_sf"/>
</dbReference>
<accession>A0A843W1H9</accession>
<proteinExistence type="predicted"/>